<evidence type="ECO:0000256" key="5">
    <source>
        <dbReference type="ARBA" id="ARBA00022806"/>
    </source>
</evidence>
<dbReference type="Gene3D" id="1.10.10.1020">
    <property type="entry name" value="RecBCD complex, subunit RecD, N-terminal domain"/>
    <property type="match status" value="1"/>
</dbReference>
<proteinExistence type="inferred from homology"/>
<dbReference type="GO" id="GO:0008854">
    <property type="term" value="F:exodeoxyribonuclease V activity"/>
    <property type="evidence" value="ECO:0007669"/>
    <property type="project" value="InterPro"/>
</dbReference>
<evidence type="ECO:0000256" key="11">
    <source>
        <dbReference type="HAMAP-Rule" id="MF_01487"/>
    </source>
</evidence>
<keyword evidence="3 11" id="KW-0227">DNA damage</keyword>
<dbReference type="RefSeq" id="WP_132022668.1">
    <property type="nucleotide sequence ID" value="NZ_CP016605.1"/>
</dbReference>
<dbReference type="GO" id="GO:0016887">
    <property type="term" value="F:ATP hydrolysis activity"/>
    <property type="evidence" value="ECO:0007669"/>
    <property type="project" value="RHEA"/>
</dbReference>
<dbReference type="CDD" id="cd17933">
    <property type="entry name" value="DEXSc_RecD-like"/>
    <property type="match status" value="1"/>
</dbReference>
<evidence type="ECO:0000259" key="12">
    <source>
        <dbReference type="SMART" id="SM00382"/>
    </source>
</evidence>
<organism evidence="13 14">
    <name type="scientific">Bisgaardia hudsonensis</name>
    <dbReference type="NCBI Taxonomy" id="109472"/>
    <lineage>
        <taxon>Bacteria</taxon>
        <taxon>Pseudomonadati</taxon>
        <taxon>Pseudomonadota</taxon>
        <taxon>Gammaproteobacteria</taxon>
        <taxon>Pasteurellales</taxon>
        <taxon>Pasteurellaceae</taxon>
        <taxon>Bisgaardia</taxon>
    </lineage>
</organism>
<feature type="domain" description="AAA+ ATPase" evidence="12">
    <location>
        <begin position="203"/>
        <end position="405"/>
    </location>
</feature>
<dbReference type="CDD" id="cd18809">
    <property type="entry name" value="SF1_C_RecD"/>
    <property type="match status" value="1"/>
</dbReference>
<evidence type="ECO:0000256" key="3">
    <source>
        <dbReference type="ARBA" id="ARBA00022763"/>
    </source>
</evidence>
<evidence type="ECO:0000256" key="1">
    <source>
        <dbReference type="ARBA" id="ARBA00022722"/>
    </source>
</evidence>
<dbReference type="InterPro" id="IPR027785">
    <property type="entry name" value="UvrD-like_helicase_C"/>
</dbReference>
<feature type="binding site" evidence="11">
    <location>
        <begin position="211"/>
        <end position="218"/>
    </location>
    <ligand>
        <name>ATP</name>
        <dbReference type="ChEBI" id="CHEBI:30616"/>
    </ligand>
</feature>
<dbReference type="Gene3D" id="3.40.50.300">
    <property type="entry name" value="P-loop containing nucleotide triphosphate hydrolases"/>
    <property type="match status" value="3"/>
</dbReference>
<dbReference type="GO" id="GO:0000724">
    <property type="term" value="P:double-strand break repair via homologous recombination"/>
    <property type="evidence" value="ECO:0007669"/>
    <property type="project" value="UniProtKB-UniRule"/>
</dbReference>
<evidence type="ECO:0000313" key="13">
    <source>
        <dbReference type="EMBL" id="TCP13275.1"/>
    </source>
</evidence>
<comment type="caution">
    <text evidence="13">The sequence shown here is derived from an EMBL/GenBank/DDBJ whole genome shotgun (WGS) entry which is preliminary data.</text>
</comment>
<dbReference type="PANTHER" id="PTHR43788:SF6">
    <property type="entry name" value="DNA HELICASE B"/>
    <property type="match status" value="1"/>
</dbReference>
<evidence type="ECO:0000313" key="14">
    <source>
        <dbReference type="Proteomes" id="UP000294841"/>
    </source>
</evidence>
<evidence type="ECO:0000256" key="10">
    <source>
        <dbReference type="ARBA" id="ARBA00023235"/>
    </source>
</evidence>
<keyword evidence="8 11" id="KW-0238">DNA-binding</keyword>
<dbReference type="EMBL" id="SLXI01000002">
    <property type="protein sequence ID" value="TCP13275.1"/>
    <property type="molecule type" value="Genomic_DNA"/>
</dbReference>
<dbReference type="Proteomes" id="UP000294841">
    <property type="component" value="Unassembled WGS sequence"/>
</dbReference>
<dbReference type="InterPro" id="IPR006344">
    <property type="entry name" value="RecD"/>
</dbReference>
<name>A0A4R2N144_9PAST</name>
<dbReference type="Pfam" id="PF21185">
    <property type="entry name" value="RecD_N"/>
    <property type="match status" value="1"/>
</dbReference>
<dbReference type="GO" id="GO:0043139">
    <property type="term" value="F:5'-3' DNA helicase activity"/>
    <property type="evidence" value="ECO:0007669"/>
    <property type="project" value="UniProtKB-UniRule"/>
</dbReference>
<keyword evidence="4 11" id="KW-0378">Hydrolase</keyword>
<keyword evidence="9 11" id="KW-0234">DNA repair</keyword>
<dbReference type="GO" id="GO:0005524">
    <property type="term" value="F:ATP binding"/>
    <property type="evidence" value="ECO:0007669"/>
    <property type="project" value="UniProtKB-UniRule"/>
</dbReference>
<evidence type="ECO:0000256" key="4">
    <source>
        <dbReference type="ARBA" id="ARBA00022801"/>
    </source>
</evidence>
<dbReference type="PANTHER" id="PTHR43788">
    <property type="entry name" value="DNA2/NAM7 HELICASE FAMILY MEMBER"/>
    <property type="match status" value="1"/>
</dbReference>
<comment type="catalytic activity">
    <reaction evidence="11">
        <text>ATP + H2O = ADP + phosphate + H(+)</text>
        <dbReference type="Rhea" id="RHEA:13065"/>
        <dbReference type="ChEBI" id="CHEBI:15377"/>
        <dbReference type="ChEBI" id="CHEBI:15378"/>
        <dbReference type="ChEBI" id="CHEBI:30616"/>
        <dbReference type="ChEBI" id="CHEBI:43474"/>
        <dbReference type="ChEBI" id="CHEBI:456216"/>
        <dbReference type="EC" id="5.6.2.3"/>
    </reaction>
</comment>
<dbReference type="InterPro" id="IPR050534">
    <property type="entry name" value="Coronavir_polyprotein_1ab"/>
</dbReference>
<dbReference type="AlphaFoldDB" id="A0A4R2N144"/>
<keyword evidence="1 11" id="KW-0540">Nuclease</keyword>
<dbReference type="InterPro" id="IPR041851">
    <property type="entry name" value="RecD_N_sf"/>
</dbReference>
<dbReference type="HAMAP" id="MF_01487">
    <property type="entry name" value="RecD"/>
    <property type="match status" value="1"/>
</dbReference>
<keyword evidence="5 11" id="KW-0347">Helicase</keyword>
<comment type="subunit">
    <text evidence="11">Heterotrimer of RecB, RecC and RecD. All subunits contribute to DNA-binding.</text>
</comment>
<evidence type="ECO:0000256" key="9">
    <source>
        <dbReference type="ARBA" id="ARBA00023204"/>
    </source>
</evidence>
<keyword evidence="14" id="KW-1185">Reference proteome</keyword>
<dbReference type="Pfam" id="PF13245">
    <property type="entry name" value="AAA_19"/>
    <property type="match status" value="1"/>
</dbReference>
<comment type="similarity">
    <text evidence="11">Belongs to the RecD family.</text>
</comment>
<dbReference type="InterPro" id="IPR027417">
    <property type="entry name" value="P-loop_NTPase"/>
</dbReference>
<gene>
    <name evidence="11" type="primary">recD</name>
    <name evidence="13" type="ORF">EV697_102149</name>
</gene>
<reference evidence="13 14" key="1">
    <citation type="submission" date="2019-03" db="EMBL/GenBank/DDBJ databases">
        <title>Genomic Encyclopedia of Type Strains, Phase IV (KMG-IV): sequencing the most valuable type-strain genomes for metagenomic binning, comparative biology and taxonomic classification.</title>
        <authorList>
            <person name="Goeker M."/>
        </authorList>
    </citation>
    <scope>NUCLEOTIDE SEQUENCE [LARGE SCALE GENOMIC DNA]</scope>
    <source>
        <strain evidence="13 14">DSM 28231</strain>
    </source>
</reference>
<evidence type="ECO:0000256" key="8">
    <source>
        <dbReference type="ARBA" id="ARBA00023125"/>
    </source>
</evidence>
<keyword evidence="2 11" id="KW-0547">Nucleotide-binding</keyword>
<keyword evidence="10 11" id="KW-0413">Isomerase</keyword>
<comment type="miscellaneous">
    <text evidence="11">In the RecBCD complex, RecB has a slow 3'-5' helicase, an exonuclease activity and loads RecA onto ssDNA, RecD has a fast 5'-3' helicase activity, while RecC stimulates the ATPase and processivity of the RecB helicase and contributes to recognition of the Chi site.</text>
</comment>
<evidence type="ECO:0000256" key="7">
    <source>
        <dbReference type="ARBA" id="ARBA00022840"/>
    </source>
</evidence>
<dbReference type="NCBIfam" id="TIGR01447">
    <property type="entry name" value="recD"/>
    <property type="match status" value="1"/>
</dbReference>
<dbReference type="SMART" id="SM00382">
    <property type="entry name" value="AAA"/>
    <property type="match status" value="1"/>
</dbReference>
<dbReference type="InterPro" id="IPR049550">
    <property type="entry name" value="RecD_N"/>
</dbReference>
<dbReference type="OrthoDB" id="9803432at2"/>
<sequence>MLSILKLLKNERIITEADYYFAKFIDEKQQSENYSAEIKNLAVFLAALCHFNYQQGHTCLKLNNSVLYSAFGLLKNNNKIITDIQEKINYLAVTEWETALSQHIAFSSTPLTKIAPFVFQFNTLYFYRTWQDEYRVASYFIQNFSENNNESIEKLSKKLPHFNQYNEKDIAEKLAIYFPQSYSSLAEGETHHWQKIAVAVAVRQPFCLITGGPGTGKTTTVAKLLLVLQSLHQNQLQIKLVAPTGKASARLTESIENSLVDLQKRENIVIDPELKTSIPTKAETIHRLLGVRYFEDSTKYNAQNPLQIDVLVVDEASMIDLSLMAKLLQALKPNTKLILLGDKDQLSSVEAGAVLAEMGYFSLQGYSNDLVNYIQYTTGEILMATAEGNPIRDCLCNLVVSRRFGNKPYIGKLANAINQCQAKESWHLFSEHLSQVTSDKALEIELKNFDNLYDKRSQEKQYHKKCLEWIVKSAVENYQEYLRLIQHIQENKLPIQDNIQQIFKAFNKVRFLTALRVGEFGSENLNQLIAERLRQKGLVTFNQTRDWYVGKPIIINQNDSSVGLYNGDIGLYLTEVDISGKVKGRFWFENGKSELASRLPSNDPAFAMTVHKSQGSEFAHTFLILPLEPNPVLTKELVYTGVTRAKEKITIFSKQSIWESAVRKQTERQSGLGALLDRLY</sequence>
<dbReference type="Pfam" id="PF13538">
    <property type="entry name" value="UvrD_C_2"/>
    <property type="match status" value="1"/>
</dbReference>
<dbReference type="GO" id="GO:0017116">
    <property type="term" value="F:single-stranded DNA helicase activity"/>
    <property type="evidence" value="ECO:0007669"/>
    <property type="project" value="TreeGrafter"/>
</dbReference>
<evidence type="ECO:0000256" key="6">
    <source>
        <dbReference type="ARBA" id="ARBA00022839"/>
    </source>
</evidence>
<keyword evidence="6 11" id="KW-0269">Exonuclease</keyword>
<comment type="function">
    <text evidence="11">A helicase/nuclease that prepares dsDNA breaks (DSB) for recombinational DNA repair. Binds to DSBs and unwinds DNA via a highly rapid and processive ATP-dependent bidirectional helicase activity. Unwinds dsDNA until it encounters a Chi (crossover hotspot instigator) sequence from the 3' direction. Cuts ssDNA a few nucleotides 3' to the Chi site. The properties and activities of the enzyme are changed at Chi. The Chi-altered holoenzyme produces a long 3'-ssDNA overhang and facilitates RecA-binding to the ssDNA for homologous DNA recombination and repair. Holoenzyme degrades any linearized DNA that is unable to undergo homologous recombination. In the holoenzyme this subunit has ssDNA-dependent ATPase and 5'-3' helicase activity. When added to pre-assembled RecBC greatly stimulates nuclease activity and augments holoenzyme processivity. Negatively regulates the RecA-loading ability of RecBCD.</text>
</comment>
<evidence type="ECO:0000256" key="2">
    <source>
        <dbReference type="ARBA" id="ARBA00022741"/>
    </source>
</evidence>
<dbReference type="GO" id="GO:0003677">
    <property type="term" value="F:DNA binding"/>
    <property type="evidence" value="ECO:0007669"/>
    <property type="project" value="UniProtKB-UniRule"/>
</dbReference>
<dbReference type="GO" id="GO:0009338">
    <property type="term" value="C:exodeoxyribonuclease V complex"/>
    <property type="evidence" value="ECO:0007669"/>
    <property type="project" value="InterPro"/>
</dbReference>
<accession>A0A4R2N144</accession>
<protein>
    <recommendedName>
        <fullName evidence="11">RecBCD enzyme subunit RecD</fullName>
        <ecNumber evidence="11">5.6.2.3</ecNumber>
    </recommendedName>
    <alternativeName>
        <fullName evidence="11">DNA 5'-3' helicase subunit RecD</fullName>
    </alternativeName>
    <alternativeName>
        <fullName evidence="11">Exonuclease V subunit RecD</fullName>
        <shortName evidence="11">ExoV subunit RecD</shortName>
    </alternativeName>
    <alternativeName>
        <fullName evidence="11">Helicase/nuclease RecBCD subunit RecD</fullName>
    </alternativeName>
</protein>
<keyword evidence="7 11" id="KW-0067">ATP-binding</keyword>
<dbReference type="SUPFAM" id="SSF52540">
    <property type="entry name" value="P-loop containing nucleoside triphosphate hydrolases"/>
    <property type="match status" value="2"/>
</dbReference>
<dbReference type="EC" id="5.6.2.3" evidence="11"/>
<dbReference type="InterPro" id="IPR003593">
    <property type="entry name" value="AAA+_ATPase"/>
</dbReference>